<evidence type="ECO:0000256" key="1">
    <source>
        <dbReference type="ARBA" id="ARBA00011073"/>
    </source>
</evidence>
<dbReference type="GO" id="GO:0006508">
    <property type="term" value="P:proteolysis"/>
    <property type="evidence" value="ECO:0007669"/>
    <property type="project" value="UniProtKB-KW"/>
</dbReference>
<feature type="active site" description="Charge relay system" evidence="5">
    <location>
        <position position="461"/>
    </location>
</feature>
<dbReference type="Proteomes" id="UP000295197">
    <property type="component" value="Unassembled WGS sequence"/>
</dbReference>
<accession>A0A4R3VNF2</accession>
<evidence type="ECO:0000256" key="5">
    <source>
        <dbReference type="PROSITE-ProRule" id="PRU01240"/>
    </source>
</evidence>
<evidence type="ECO:0000259" key="7">
    <source>
        <dbReference type="Pfam" id="PF00082"/>
    </source>
</evidence>
<dbReference type="PANTHER" id="PTHR43399:SF4">
    <property type="entry name" value="CELL WALL-ASSOCIATED PROTEASE"/>
    <property type="match status" value="1"/>
</dbReference>
<dbReference type="SUPFAM" id="SSF52743">
    <property type="entry name" value="Subtilisin-like"/>
    <property type="match status" value="1"/>
</dbReference>
<evidence type="ECO:0000256" key="6">
    <source>
        <dbReference type="SAM" id="SignalP"/>
    </source>
</evidence>
<dbReference type="InterPro" id="IPR036852">
    <property type="entry name" value="Peptidase_S8/S53_dom_sf"/>
</dbReference>
<dbReference type="GO" id="GO:0004252">
    <property type="term" value="F:serine-type endopeptidase activity"/>
    <property type="evidence" value="ECO:0007669"/>
    <property type="project" value="UniProtKB-UniRule"/>
</dbReference>
<dbReference type="Pfam" id="PF00082">
    <property type="entry name" value="Peptidase_S8"/>
    <property type="match status" value="1"/>
</dbReference>
<dbReference type="PROSITE" id="PS00138">
    <property type="entry name" value="SUBTILASE_SER"/>
    <property type="match status" value="1"/>
</dbReference>
<dbReference type="InterPro" id="IPR051048">
    <property type="entry name" value="Peptidase_S8/S53_subtilisin"/>
</dbReference>
<dbReference type="InterPro" id="IPR015500">
    <property type="entry name" value="Peptidase_S8_subtilisin-rel"/>
</dbReference>
<evidence type="ECO:0000256" key="2">
    <source>
        <dbReference type="ARBA" id="ARBA00022670"/>
    </source>
</evidence>
<reference evidence="8 9" key="1">
    <citation type="submission" date="2019-03" db="EMBL/GenBank/DDBJ databases">
        <title>Genomic Encyclopedia of Type Strains, Phase IV (KMG-IV): sequencing the most valuable type-strain genomes for metagenomic binning, comparative biology and taxonomic classification.</title>
        <authorList>
            <person name="Goeker M."/>
        </authorList>
    </citation>
    <scope>NUCLEOTIDE SEQUENCE [LARGE SCALE GENOMIC DNA]</scope>
    <source>
        <strain evidence="8 9">DSM 22362</strain>
    </source>
</reference>
<dbReference type="AlphaFoldDB" id="A0A4R3VNF2"/>
<dbReference type="InterPro" id="IPR023828">
    <property type="entry name" value="Peptidase_S8_Ser-AS"/>
</dbReference>
<organism evidence="8 9">
    <name type="scientific">Sphingobacterium alimentarium</name>
    <dbReference type="NCBI Taxonomy" id="797292"/>
    <lineage>
        <taxon>Bacteria</taxon>
        <taxon>Pseudomonadati</taxon>
        <taxon>Bacteroidota</taxon>
        <taxon>Sphingobacteriia</taxon>
        <taxon>Sphingobacteriales</taxon>
        <taxon>Sphingobacteriaceae</taxon>
        <taxon>Sphingobacterium</taxon>
    </lineage>
</organism>
<dbReference type="InterPro" id="IPR022398">
    <property type="entry name" value="Peptidase_S8_His-AS"/>
</dbReference>
<feature type="signal peptide" evidence="6">
    <location>
        <begin position="1"/>
        <end position="22"/>
    </location>
</feature>
<keyword evidence="2 5" id="KW-0645">Protease</keyword>
<feature type="active site" description="Charge relay system" evidence="5">
    <location>
        <position position="69"/>
    </location>
</feature>
<dbReference type="PROSITE" id="PS51892">
    <property type="entry name" value="SUBTILASE"/>
    <property type="match status" value="1"/>
</dbReference>
<feature type="chain" id="PRO_5020185877" evidence="6">
    <location>
        <begin position="23"/>
        <end position="541"/>
    </location>
</feature>
<dbReference type="InterPro" id="IPR000209">
    <property type="entry name" value="Peptidase_S8/S53_dom"/>
</dbReference>
<dbReference type="PROSITE" id="PS00137">
    <property type="entry name" value="SUBTILASE_HIS"/>
    <property type="match status" value="1"/>
</dbReference>
<sequence length="541" mass="60159">MRKTKLLIALLGIGILPFTGLAQEKKDKAPANWYNLDYKTDGIMGISTEKAYELLKGRKASPVIVAVIDGGVDVNHEDLKDVLWINKKEANSNGKDDDGNGYIDDKYGWNFIGNANGENVNYDNLEVTRLIAKYDPIYASVLPTTKLNEAQRREFVAYQKMIADYTSKYDEASFGNTNYGRLKINVDKFVAEIGKEPKDITKADIDNYKTENRDIKTAISIIKRATENDSFLKFFDDINEANDYYSSQIKYHLNKEFDPRHIVGDNYEDASERYYGNPDVKGPDADHGTHVAGIIGAKRNNNIGINGVADNVQIMAIRVVPNGDERDKDVANGIRYAVENGAKIINMSFGKGYAYNKKTVDDAVRYALEKDVLLVHAAGNDAKDIDINPNYPTKYFTNDEQAITGEASNWITVGATGLKVNDDLLANFSNYGYKSVDVFAPGVQIYSTMPENKYKDQQGTSMAAPVVSGLAALLRAYYPQLSAQEVKDIIMKSVTKVDQKVKIKKDGSTKKVYLDEISVSGGIVNAYNAIVEANNYINKKK</sequence>
<evidence type="ECO:0000256" key="3">
    <source>
        <dbReference type="ARBA" id="ARBA00022801"/>
    </source>
</evidence>
<dbReference type="RefSeq" id="WP_132778892.1">
    <property type="nucleotide sequence ID" value="NZ_SMBZ01000058.1"/>
</dbReference>
<dbReference type="PANTHER" id="PTHR43399">
    <property type="entry name" value="SUBTILISIN-RELATED"/>
    <property type="match status" value="1"/>
</dbReference>
<comment type="caution">
    <text evidence="8">The sequence shown here is derived from an EMBL/GenBank/DDBJ whole genome shotgun (WGS) entry which is preliminary data.</text>
</comment>
<dbReference type="PRINTS" id="PR00723">
    <property type="entry name" value="SUBTILISIN"/>
</dbReference>
<gene>
    <name evidence="8" type="ORF">EDC17_10583</name>
</gene>
<keyword evidence="3 5" id="KW-0378">Hydrolase</keyword>
<dbReference type="Gene3D" id="3.40.50.200">
    <property type="entry name" value="Peptidase S8/S53 domain"/>
    <property type="match status" value="2"/>
</dbReference>
<evidence type="ECO:0000256" key="4">
    <source>
        <dbReference type="ARBA" id="ARBA00022825"/>
    </source>
</evidence>
<dbReference type="InterPro" id="IPR034080">
    <property type="entry name" value="Protease_P7-like_dom"/>
</dbReference>
<protein>
    <submittedName>
        <fullName evidence="8">Subtilase family protein</fullName>
    </submittedName>
</protein>
<keyword evidence="9" id="KW-1185">Reference proteome</keyword>
<feature type="active site" description="Charge relay system" evidence="5">
    <location>
        <position position="287"/>
    </location>
</feature>
<keyword evidence="6" id="KW-0732">Signal</keyword>
<dbReference type="OrthoDB" id="9798386at2"/>
<feature type="domain" description="Peptidase S8/S53" evidence="7">
    <location>
        <begin position="266"/>
        <end position="497"/>
    </location>
</feature>
<evidence type="ECO:0000313" key="9">
    <source>
        <dbReference type="Proteomes" id="UP000295197"/>
    </source>
</evidence>
<dbReference type="EMBL" id="SMBZ01000058">
    <property type="protein sequence ID" value="TCV06718.1"/>
    <property type="molecule type" value="Genomic_DNA"/>
</dbReference>
<name>A0A4R3VNF2_9SPHI</name>
<keyword evidence="4 5" id="KW-0720">Serine protease</keyword>
<comment type="similarity">
    <text evidence="1 5">Belongs to the peptidase S8 family.</text>
</comment>
<evidence type="ECO:0000313" key="8">
    <source>
        <dbReference type="EMBL" id="TCV06718.1"/>
    </source>
</evidence>
<dbReference type="CDD" id="cd07483">
    <property type="entry name" value="Peptidases_S8_Subtilisin_Novo-like"/>
    <property type="match status" value="1"/>
</dbReference>
<proteinExistence type="inferred from homology"/>